<dbReference type="RefSeq" id="WP_002695738.1">
    <property type="nucleotide sequence ID" value="NZ_CP027018.1"/>
</dbReference>
<dbReference type="GeneID" id="57752817"/>
<sequence>MAETKNIICTACPRGCRLVVEIENLDAQGISVSGNKCPKGEAYGKQEAVCPMRMLTTTVASSVKDKPRLSVKTSDVVPLKNFAEYMRRIRSVNVSKACKPGDIIVKDFAGAGIDLLATGGTV</sequence>
<dbReference type="SUPFAM" id="SSF160148">
    <property type="entry name" value="CPE0013-like"/>
    <property type="match status" value="1"/>
</dbReference>
<dbReference type="AlphaFoldDB" id="A0AAE6M6M2"/>
<dbReference type="Pfam" id="PF07892">
    <property type="entry name" value="DUF1667"/>
    <property type="match status" value="1"/>
</dbReference>
<dbReference type="InterPro" id="IPR012460">
    <property type="entry name" value="DUF1667"/>
</dbReference>
<protein>
    <submittedName>
        <fullName evidence="1">DUF1667 domain-containing protein</fullName>
    </submittedName>
</protein>
<name>A0AAE6M6M2_TREPH</name>
<dbReference type="PANTHER" id="PTHR39450">
    <property type="entry name" value="MOLYBDOPTERIN OXIDOREDUCTASE, 4FE-4S CLUSTER-BINDING SUBUNIT"/>
    <property type="match status" value="1"/>
</dbReference>
<dbReference type="Gene3D" id="3.10.530.10">
    <property type="entry name" value="CPE0013-like"/>
    <property type="match status" value="1"/>
</dbReference>
<evidence type="ECO:0000313" key="2">
    <source>
        <dbReference type="Proteomes" id="UP000323594"/>
    </source>
</evidence>
<organism evidence="1 2">
    <name type="scientific">Treponema phagedenis</name>
    <dbReference type="NCBI Taxonomy" id="162"/>
    <lineage>
        <taxon>Bacteria</taxon>
        <taxon>Pseudomonadati</taxon>
        <taxon>Spirochaetota</taxon>
        <taxon>Spirochaetia</taxon>
        <taxon>Spirochaetales</taxon>
        <taxon>Treponemataceae</taxon>
        <taxon>Treponema</taxon>
    </lineage>
</organism>
<evidence type="ECO:0000313" key="1">
    <source>
        <dbReference type="EMBL" id="QEJ97708.1"/>
    </source>
</evidence>
<proteinExistence type="predicted"/>
<dbReference type="PANTHER" id="PTHR39450:SF1">
    <property type="entry name" value="DUF1667 DOMAIN-CONTAINING PROTEIN"/>
    <property type="match status" value="1"/>
</dbReference>
<dbReference type="EMBL" id="CP042817">
    <property type="protein sequence ID" value="QEJ97708.1"/>
    <property type="molecule type" value="Genomic_DNA"/>
</dbReference>
<dbReference type="Proteomes" id="UP000323594">
    <property type="component" value="Chromosome"/>
</dbReference>
<accession>A0AAE6M6M2</accession>
<dbReference type="InterPro" id="IPR036593">
    <property type="entry name" value="CPE0013-like_sf"/>
</dbReference>
<gene>
    <name evidence="1" type="ORF">FUT82_06665</name>
</gene>
<reference evidence="1 2" key="1">
    <citation type="submission" date="2019-08" db="EMBL/GenBank/DDBJ databases">
        <authorList>
            <person name="Kuhnert P."/>
        </authorList>
    </citation>
    <scope>NUCLEOTIDE SEQUENCE [LARGE SCALE GENOMIC DNA]</scope>
    <source>
        <strain evidence="1 2">B36.5</strain>
    </source>
</reference>